<dbReference type="Gramene" id="OGLUM09G02500.1">
    <property type="protein sequence ID" value="OGLUM09G02500.1"/>
    <property type="gene ID" value="OGLUM09G02500"/>
</dbReference>
<feature type="compositionally biased region" description="Basic residues" evidence="1">
    <location>
        <begin position="91"/>
        <end position="102"/>
    </location>
</feature>
<name>A0A0E0B017_9ORYZ</name>
<dbReference type="Proteomes" id="UP000026961">
    <property type="component" value="Chromosome 9"/>
</dbReference>
<evidence type="ECO:0000256" key="1">
    <source>
        <dbReference type="SAM" id="MobiDB-lite"/>
    </source>
</evidence>
<reference evidence="2" key="2">
    <citation type="submission" date="2018-05" db="EMBL/GenBank/DDBJ databases">
        <title>OgluRS3 (Oryza glumaepatula Reference Sequence Version 3).</title>
        <authorList>
            <person name="Zhang J."/>
            <person name="Kudrna D."/>
            <person name="Lee S."/>
            <person name="Talag J."/>
            <person name="Welchert J."/>
            <person name="Wing R.A."/>
        </authorList>
    </citation>
    <scope>NUCLEOTIDE SEQUENCE [LARGE SCALE GENOMIC DNA]</scope>
</reference>
<accession>A0A0E0B017</accession>
<feature type="compositionally biased region" description="Gly residues" evidence="1">
    <location>
        <begin position="112"/>
        <end position="123"/>
    </location>
</feature>
<feature type="compositionally biased region" description="Basic and acidic residues" evidence="1">
    <location>
        <begin position="69"/>
        <end position="79"/>
    </location>
</feature>
<evidence type="ECO:0000313" key="3">
    <source>
        <dbReference type="Proteomes" id="UP000026961"/>
    </source>
</evidence>
<dbReference type="EnsemblPlants" id="OGLUM09G02500.1">
    <property type="protein sequence ID" value="OGLUM09G02500.1"/>
    <property type="gene ID" value="OGLUM09G02500"/>
</dbReference>
<dbReference type="HOGENOM" id="CLU_2018815_0_0_1"/>
<sequence length="123" mass="13097">MLPTAGSDEEAIVYGKPHRHRAFPASSDLTAAELLSPHQAPQLSPSNLAVEPPDLGSPAAAEEVVAVRSWEREGEEEKKKRPPPIAVTVAHRCRSHHHRPRTAVRATAAAYGEGGGDDAGGWI</sequence>
<proteinExistence type="predicted"/>
<keyword evidence="3" id="KW-1185">Reference proteome</keyword>
<reference evidence="2" key="1">
    <citation type="submission" date="2015-04" db="UniProtKB">
        <authorList>
            <consortium name="EnsemblPlants"/>
        </authorList>
    </citation>
    <scope>IDENTIFICATION</scope>
</reference>
<dbReference type="AlphaFoldDB" id="A0A0E0B017"/>
<evidence type="ECO:0000313" key="2">
    <source>
        <dbReference type="EnsemblPlants" id="OGLUM09G02500.1"/>
    </source>
</evidence>
<protein>
    <submittedName>
        <fullName evidence="2">Uncharacterized protein</fullName>
    </submittedName>
</protein>
<feature type="region of interest" description="Disordered" evidence="1">
    <location>
        <begin position="40"/>
        <end position="123"/>
    </location>
</feature>
<organism evidence="2">
    <name type="scientific">Oryza glumipatula</name>
    <dbReference type="NCBI Taxonomy" id="40148"/>
    <lineage>
        <taxon>Eukaryota</taxon>
        <taxon>Viridiplantae</taxon>
        <taxon>Streptophyta</taxon>
        <taxon>Embryophyta</taxon>
        <taxon>Tracheophyta</taxon>
        <taxon>Spermatophyta</taxon>
        <taxon>Magnoliopsida</taxon>
        <taxon>Liliopsida</taxon>
        <taxon>Poales</taxon>
        <taxon>Poaceae</taxon>
        <taxon>BOP clade</taxon>
        <taxon>Oryzoideae</taxon>
        <taxon>Oryzeae</taxon>
        <taxon>Oryzinae</taxon>
        <taxon>Oryza</taxon>
    </lineage>
</organism>